<proteinExistence type="predicted"/>
<evidence type="ECO:0000256" key="1">
    <source>
        <dbReference type="SAM" id="MobiDB-lite"/>
    </source>
</evidence>
<comment type="caution">
    <text evidence="2">The sequence shown here is derived from an EMBL/GenBank/DDBJ whole genome shotgun (WGS) entry which is preliminary data.</text>
</comment>
<dbReference type="EMBL" id="ASPP01012806">
    <property type="protein sequence ID" value="ETO20246.1"/>
    <property type="molecule type" value="Genomic_DNA"/>
</dbReference>
<sequence length="215" mass="25143">MFKQVFFNLYQLQNEKKKRMNRLQSQRKYSFLKVVKHFHALADNTLQTRSAEQPSNDATSDEESMEQNTETEEEKGNTDPNSVGVDIKTSNSHNCDMKKNNLTKTAKMTGMERKLKEAEDELQKMLDLTHEIGDRIRANSKPKTKENGKEQHHRCGSLVSEELEDKMLEKDEEQETKEDDEITHFDKNSQPSRHKCNVLFCCCCCFSQYNYIYVV</sequence>
<name>X6N2C1_RETFI</name>
<evidence type="ECO:0000313" key="2">
    <source>
        <dbReference type="EMBL" id="ETO20246.1"/>
    </source>
</evidence>
<evidence type="ECO:0000313" key="3">
    <source>
        <dbReference type="Proteomes" id="UP000023152"/>
    </source>
</evidence>
<organism evidence="2 3">
    <name type="scientific">Reticulomyxa filosa</name>
    <dbReference type="NCBI Taxonomy" id="46433"/>
    <lineage>
        <taxon>Eukaryota</taxon>
        <taxon>Sar</taxon>
        <taxon>Rhizaria</taxon>
        <taxon>Retaria</taxon>
        <taxon>Foraminifera</taxon>
        <taxon>Monothalamids</taxon>
        <taxon>Reticulomyxidae</taxon>
        <taxon>Reticulomyxa</taxon>
    </lineage>
</organism>
<protein>
    <submittedName>
        <fullName evidence="2">Uncharacterized protein</fullName>
    </submittedName>
</protein>
<dbReference type="AlphaFoldDB" id="X6N2C1"/>
<gene>
    <name evidence="2" type="ORF">RFI_16970</name>
</gene>
<feature type="compositionally biased region" description="Acidic residues" evidence="1">
    <location>
        <begin position="59"/>
        <end position="73"/>
    </location>
</feature>
<feature type="compositionally biased region" description="Acidic residues" evidence="1">
    <location>
        <begin position="170"/>
        <end position="181"/>
    </location>
</feature>
<accession>X6N2C1</accession>
<feature type="compositionally biased region" description="Basic and acidic residues" evidence="1">
    <location>
        <begin position="140"/>
        <end position="150"/>
    </location>
</feature>
<keyword evidence="3" id="KW-1185">Reference proteome</keyword>
<feature type="non-terminal residue" evidence="2">
    <location>
        <position position="215"/>
    </location>
</feature>
<feature type="region of interest" description="Disordered" evidence="1">
    <location>
        <begin position="140"/>
        <end position="191"/>
    </location>
</feature>
<feature type="compositionally biased region" description="Polar residues" evidence="1">
    <location>
        <begin position="45"/>
        <end position="58"/>
    </location>
</feature>
<dbReference type="Proteomes" id="UP000023152">
    <property type="component" value="Unassembled WGS sequence"/>
</dbReference>
<feature type="region of interest" description="Disordered" evidence="1">
    <location>
        <begin position="45"/>
        <end position="105"/>
    </location>
</feature>
<reference evidence="2 3" key="1">
    <citation type="journal article" date="2013" name="Curr. Biol.">
        <title>The Genome of the Foraminiferan Reticulomyxa filosa.</title>
        <authorList>
            <person name="Glockner G."/>
            <person name="Hulsmann N."/>
            <person name="Schleicher M."/>
            <person name="Noegel A.A."/>
            <person name="Eichinger L."/>
            <person name="Gallinger C."/>
            <person name="Pawlowski J."/>
            <person name="Sierra R."/>
            <person name="Euteneuer U."/>
            <person name="Pillet L."/>
            <person name="Moustafa A."/>
            <person name="Platzer M."/>
            <person name="Groth M."/>
            <person name="Szafranski K."/>
            <person name="Schliwa M."/>
        </authorList>
    </citation>
    <scope>NUCLEOTIDE SEQUENCE [LARGE SCALE GENOMIC DNA]</scope>
</reference>
<feature type="compositionally biased region" description="Polar residues" evidence="1">
    <location>
        <begin position="88"/>
        <end position="105"/>
    </location>
</feature>